<gene>
    <name evidence="1" type="ORF">AEK19_MT2106</name>
</gene>
<dbReference type="AlphaFoldDB" id="A0A1Y0B4K2"/>
<geneLocation type="mitochondrion" evidence="1"/>
<reference evidence="1" key="1">
    <citation type="submission" date="2017-03" db="EMBL/GenBank/DDBJ databases">
        <title>The mitochondrial genome of the carnivorous plant Utricularia reniformis (Lentibulariaceae): structure, comparative analysis and evolutionary landmarks.</title>
        <authorList>
            <person name="Silva S.R."/>
            <person name="Alvarenga D.O."/>
            <person name="Michael T.P."/>
            <person name="Miranda V.F.O."/>
            <person name="Varani A.M."/>
        </authorList>
    </citation>
    <scope>NUCLEOTIDE SEQUENCE</scope>
</reference>
<protein>
    <submittedName>
        <fullName evidence="1">Uncharacterized protein</fullName>
    </submittedName>
</protein>
<evidence type="ECO:0000313" key="1">
    <source>
        <dbReference type="EMBL" id="ART32259.1"/>
    </source>
</evidence>
<organism evidence="1">
    <name type="scientific">Utricularia reniformis</name>
    <dbReference type="NCBI Taxonomy" id="192314"/>
    <lineage>
        <taxon>Eukaryota</taxon>
        <taxon>Viridiplantae</taxon>
        <taxon>Streptophyta</taxon>
        <taxon>Embryophyta</taxon>
        <taxon>Tracheophyta</taxon>
        <taxon>Spermatophyta</taxon>
        <taxon>Magnoliopsida</taxon>
        <taxon>eudicotyledons</taxon>
        <taxon>Gunneridae</taxon>
        <taxon>Pentapetalae</taxon>
        <taxon>asterids</taxon>
        <taxon>lamiids</taxon>
        <taxon>Lamiales</taxon>
        <taxon>Lentibulariaceae</taxon>
        <taxon>Utricularia</taxon>
    </lineage>
</organism>
<sequence>MGVVPSGCSFLGPALSVDLDSISSSLPGMPAPAVSFLSLYLSGLFSLPRSKEVRTPGRADRLFVKEGLGLTEGAL</sequence>
<name>A0A1Y0B4K2_9LAMI</name>
<accession>A0A1Y0B4K2</accession>
<keyword evidence="1" id="KW-0496">Mitochondrion</keyword>
<dbReference type="EMBL" id="KY774314">
    <property type="protein sequence ID" value="ART32259.1"/>
    <property type="molecule type" value="Genomic_DNA"/>
</dbReference>
<proteinExistence type="predicted"/>